<dbReference type="STRING" id="59895.A0A103Y727"/>
<proteinExistence type="predicted"/>
<protein>
    <submittedName>
        <fullName evidence="3">Nucleotidyl transferase domain-containing protein</fullName>
    </submittedName>
</protein>
<dbReference type="Gramene" id="KVI03731">
    <property type="protein sequence ID" value="KVI03731"/>
    <property type="gene ID" value="Ccrd_017970"/>
</dbReference>
<evidence type="ECO:0000259" key="1">
    <source>
        <dbReference type="Pfam" id="PF01909"/>
    </source>
</evidence>
<accession>A0A103Y727</accession>
<dbReference type="Pfam" id="PF01909">
    <property type="entry name" value="NTP_transf_2"/>
    <property type="match status" value="1"/>
</dbReference>
<feature type="domain" description="Polymerase nucleotidyl transferase" evidence="1">
    <location>
        <begin position="71"/>
        <end position="142"/>
    </location>
</feature>
<dbReference type="InterPro" id="IPR058921">
    <property type="entry name" value="PAP/OAS1-rel"/>
</dbReference>
<dbReference type="InterPro" id="IPR043519">
    <property type="entry name" value="NT_sf"/>
</dbReference>
<evidence type="ECO:0000313" key="3">
    <source>
        <dbReference type="EMBL" id="KVI03731.1"/>
    </source>
</evidence>
<keyword evidence="4" id="KW-1185">Reference proteome</keyword>
<dbReference type="InterPro" id="IPR058920">
    <property type="entry name" value="PAP-OAS1-bd-rel"/>
</dbReference>
<reference evidence="3 4" key="1">
    <citation type="journal article" date="2016" name="Sci. Rep.">
        <title>The genome sequence of the outbreeding globe artichoke constructed de novo incorporating a phase-aware low-pass sequencing strategy of F1 progeny.</title>
        <authorList>
            <person name="Scaglione D."/>
            <person name="Reyes-Chin-Wo S."/>
            <person name="Acquadro A."/>
            <person name="Froenicke L."/>
            <person name="Portis E."/>
            <person name="Beitel C."/>
            <person name="Tirone M."/>
            <person name="Mauro R."/>
            <person name="Lo Monaco A."/>
            <person name="Mauromicale G."/>
            <person name="Faccioli P."/>
            <person name="Cattivelli L."/>
            <person name="Rieseberg L."/>
            <person name="Michelmore R."/>
            <person name="Lanteri S."/>
        </authorList>
    </citation>
    <scope>NUCLEOTIDE SEQUENCE [LARGE SCALE GENOMIC DNA]</scope>
    <source>
        <strain evidence="3">2C</strain>
    </source>
</reference>
<dbReference type="Proteomes" id="UP000243975">
    <property type="component" value="Unassembled WGS sequence"/>
</dbReference>
<gene>
    <name evidence="3" type="ORF">Ccrd_017970</name>
</gene>
<dbReference type="SUPFAM" id="SSF81631">
    <property type="entry name" value="PAP/OAS1 substrate-binding domain"/>
    <property type="match status" value="1"/>
</dbReference>
<dbReference type="Gene3D" id="1.10.1410.10">
    <property type="match status" value="1"/>
</dbReference>
<name>A0A103Y727_CYNCS</name>
<feature type="domain" description="PAP/OAS1 substrate-binding-related" evidence="2">
    <location>
        <begin position="143"/>
        <end position="277"/>
    </location>
</feature>
<dbReference type="PANTHER" id="PTHR45979:SF33">
    <property type="entry name" value="POLYNUCLEOTIDE ADENYLYLTRANSFERASE"/>
    <property type="match status" value="1"/>
</dbReference>
<keyword evidence="3" id="KW-0808">Transferase</keyword>
<evidence type="ECO:0000313" key="4">
    <source>
        <dbReference type="Proteomes" id="UP000243975"/>
    </source>
</evidence>
<dbReference type="PANTHER" id="PTHR45979">
    <property type="entry name" value="PAP/OAS1 SUBSTRATE-BINDING DOMAIN SUPERFAMILY"/>
    <property type="match status" value="1"/>
</dbReference>
<dbReference type="AlphaFoldDB" id="A0A103Y727"/>
<evidence type="ECO:0000259" key="2">
    <source>
        <dbReference type="Pfam" id="PF26180"/>
    </source>
</evidence>
<organism evidence="3 4">
    <name type="scientific">Cynara cardunculus var. scolymus</name>
    <name type="common">Globe artichoke</name>
    <name type="synonym">Cynara scolymus</name>
    <dbReference type="NCBI Taxonomy" id="59895"/>
    <lineage>
        <taxon>Eukaryota</taxon>
        <taxon>Viridiplantae</taxon>
        <taxon>Streptophyta</taxon>
        <taxon>Embryophyta</taxon>
        <taxon>Tracheophyta</taxon>
        <taxon>Spermatophyta</taxon>
        <taxon>Magnoliopsida</taxon>
        <taxon>eudicotyledons</taxon>
        <taxon>Gunneridae</taxon>
        <taxon>Pentapetalae</taxon>
        <taxon>asterids</taxon>
        <taxon>campanulids</taxon>
        <taxon>Asterales</taxon>
        <taxon>Asteraceae</taxon>
        <taxon>Carduoideae</taxon>
        <taxon>Cardueae</taxon>
        <taxon>Carduinae</taxon>
        <taxon>Cynara</taxon>
    </lineage>
</organism>
<sequence>MGDLAMDEDRPFTPSFALCNPDPNSIRTETWVLAEDPVRDVLNCIHPTLDSDEKRKDVIEHVQMLIRCNLRLEVFPYGSVPLKTYLPDGDIDLTVLSTPNVDELLPREVLRVLQEEEQNGNSEYEVKDTQFIDAEVILVDRLVGKDHLFKRSIILIKAWCYYESRVLGAHHGLISTYALETLVLYIFHVFHASLNGPLQVLYRFLDYYSKFDWDNYIITEIPENQGTDVLLSGEFRRNCMDMFIVPSKGLETDLRAFAQKHLNIIDPLKENNNLGRSEIIFGYGVHLD</sequence>
<comment type="caution">
    <text evidence="3">The sequence shown here is derived from an EMBL/GenBank/DDBJ whole genome shotgun (WGS) entry which is preliminary data.</text>
</comment>
<dbReference type="GO" id="GO:0016779">
    <property type="term" value="F:nucleotidyltransferase activity"/>
    <property type="evidence" value="ECO:0007669"/>
    <property type="project" value="InterPro"/>
</dbReference>
<dbReference type="EMBL" id="LEKV01002333">
    <property type="protein sequence ID" value="KVI03731.1"/>
    <property type="molecule type" value="Genomic_DNA"/>
</dbReference>
<dbReference type="InterPro" id="IPR002934">
    <property type="entry name" value="Polymerase_NTP_transf_dom"/>
</dbReference>
<dbReference type="SUPFAM" id="SSF81301">
    <property type="entry name" value="Nucleotidyltransferase"/>
    <property type="match status" value="1"/>
</dbReference>
<dbReference type="OMA" id="GTMIDIS"/>
<dbReference type="Pfam" id="PF26180">
    <property type="entry name" value="PAP-OAS1"/>
    <property type="match status" value="1"/>
</dbReference>